<dbReference type="EMBL" id="JAWDGP010006383">
    <property type="protein sequence ID" value="KAK3742005.1"/>
    <property type="molecule type" value="Genomic_DNA"/>
</dbReference>
<proteinExistence type="inferred from homology"/>
<comment type="caution">
    <text evidence="10">The sequence shown here is derived from an EMBL/GenBank/DDBJ whole genome shotgun (WGS) entry which is preliminary data.</text>
</comment>
<dbReference type="GO" id="GO:0015293">
    <property type="term" value="F:symporter activity"/>
    <property type="evidence" value="ECO:0007669"/>
    <property type="project" value="UniProtKB-KW"/>
</dbReference>
<evidence type="ECO:0000256" key="1">
    <source>
        <dbReference type="ARBA" id="ARBA00004141"/>
    </source>
</evidence>
<feature type="compositionally biased region" description="Basic and acidic residues" evidence="7">
    <location>
        <begin position="627"/>
        <end position="636"/>
    </location>
</feature>
<gene>
    <name evidence="10" type="ORF">RRG08_024751</name>
</gene>
<evidence type="ECO:0000256" key="8">
    <source>
        <dbReference type="SAM" id="Phobius"/>
    </source>
</evidence>
<feature type="transmembrane region" description="Helical" evidence="8">
    <location>
        <begin position="469"/>
        <end position="488"/>
    </location>
</feature>
<comment type="similarity">
    <text evidence="2">Belongs to the bile acid:sodium symporter (BASS) (TC 2.A.28) family.</text>
</comment>
<dbReference type="Gene3D" id="1.20.1530.20">
    <property type="match status" value="1"/>
</dbReference>
<evidence type="ECO:0000256" key="5">
    <source>
        <dbReference type="ARBA" id="ARBA00022989"/>
    </source>
</evidence>
<evidence type="ECO:0000256" key="2">
    <source>
        <dbReference type="ARBA" id="ARBA00006528"/>
    </source>
</evidence>
<keyword evidence="9" id="KW-0732">Signal</keyword>
<dbReference type="PANTHER" id="PTHR10361:SF28">
    <property type="entry name" value="P3 PROTEIN-RELATED"/>
    <property type="match status" value="1"/>
</dbReference>
<dbReference type="AlphaFoldDB" id="A0AAE0YDG3"/>
<evidence type="ECO:0008006" key="12">
    <source>
        <dbReference type="Google" id="ProtNLM"/>
    </source>
</evidence>
<keyword evidence="3 8" id="KW-0812">Transmembrane</keyword>
<dbReference type="Proteomes" id="UP001283361">
    <property type="component" value="Unassembled WGS sequence"/>
</dbReference>
<evidence type="ECO:0000313" key="10">
    <source>
        <dbReference type="EMBL" id="KAK3742005.1"/>
    </source>
</evidence>
<feature type="transmembrane region" description="Helical" evidence="8">
    <location>
        <begin position="317"/>
        <end position="335"/>
    </location>
</feature>
<feature type="signal peptide" evidence="9">
    <location>
        <begin position="1"/>
        <end position="21"/>
    </location>
</feature>
<feature type="transmembrane region" description="Helical" evidence="8">
    <location>
        <begin position="395"/>
        <end position="417"/>
    </location>
</feature>
<dbReference type="GO" id="GO:0016020">
    <property type="term" value="C:membrane"/>
    <property type="evidence" value="ECO:0007669"/>
    <property type="project" value="UniProtKB-SubCell"/>
</dbReference>
<comment type="subcellular location">
    <subcellularLocation>
        <location evidence="1">Membrane</location>
        <topology evidence="1">Multi-pass membrane protein</topology>
    </subcellularLocation>
</comment>
<feature type="region of interest" description="Disordered" evidence="7">
    <location>
        <begin position="596"/>
        <end position="667"/>
    </location>
</feature>
<organism evidence="10 11">
    <name type="scientific">Elysia crispata</name>
    <name type="common">lettuce slug</name>
    <dbReference type="NCBI Taxonomy" id="231223"/>
    <lineage>
        <taxon>Eukaryota</taxon>
        <taxon>Metazoa</taxon>
        <taxon>Spiralia</taxon>
        <taxon>Lophotrochozoa</taxon>
        <taxon>Mollusca</taxon>
        <taxon>Gastropoda</taxon>
        <taxon>Heterobranchia</taxon>
        <taxon>Euthyneura</taxon>
        <taxon>Panpulmonata</taxon>
        <taxon>Sacoglossa</taxon>
        <taxon>Placobranchoidea</taxon>
        <taxon>Plakobranchidae</taxon>
        <taxon>Elysia</taxon>
    </lineage>
</organism>
<feature type="transmembrane region" description="Helical" evidence="8">
    <location>
        <begin position="438"/>
        <end position="457"/>
    </location>
</feature>
<reference evidence="10" key="1">
    <citation type="journal article" date="2023" name="G3 (Bethesda)">
        <title>A reference genome for the long-term kleptoplast-retaining sea slug Elysia crispata morphotype clarki.</title>
        <authorList>
            <person name="Eastman K.E."/>
            <person name="Pendleton A.L."/>
            <person name="Shaikh M.A."/>
            <person name="Suttiyut T."/>
            <person name="Ogas R."/>
            <person name="Tomko P."/>
            <person name="Gavelis G."/>
            <person name="Widhalm J.R."/>
            <person name="Wisecaver J.H."/>
        </authorList>
    </citation>
    <scope>NUCLEOTIDE SEQUENCE</scope>
    <source>
        <strain evidence="10">ECLA1</strain>
    </source>
</reference>
<name>A0AAE0YDG3_9GAST</name>
<protein>
    <recommendedName>
        <fullName evidence="12">Ileal sodium/bile acid cotransporter</fullName>
    </recommendedName>
</protein>
<keyword evidence="6 8" id="KW-0472">Membrane</keyword>
<dbReference type="PANTHER" id="PTHR10361">
    <property type="entry name" value="SODIUM-BILE ACID COTRANSPORTER"/>
    <property type="match status" value="1"/>
</dbReference>
<feature type="transmembrane region" description="Helical" evidence="8">
    <location>
        <begin position="368"/>
        <end position="389"/>
    </location>
</feature>
<feature type="transmembrane region" description="Helical" evidence="8">
    <location>
        <begin position="341"/>
        <end position="361"/>
    </location>
</feature>
<dbReference type="InterPro" id="IPR002657">
    <property type="entry name" value="BilAc:Na_symport/Acr3"/>
</dbReference>
<feature type="transmembrane region" description="Helical" evidence="8">
    <location>
        <begin position="500"/>
        <end position="521"/>
    </location>
</feature>
<keyword evidence="4" id="KW-0813">Transport</keyword>
<feature type="compositionally biased region" description="Basic and acidic residues" evidence="7">
    <location>
        <begin position="643"/>
        <end position="655"/>
    </location>
</feature>
<accession>A0AAE0YDG3</accession>
<evidence type="ECO:0000256" key="9">
    <source>
        <dbReference type="SAM" id="SignalP"/>
    </source>
</evidence>
<evidence type="ECO:0000313" key="11">
    <source>
        <dbReference type="Proteomes" id="UP001283361"/>
    </source>
</evidence>
<dbReference type="InterPro" id="IPR038770">
    <property type="entry name" value="Na+/solute_symporter_sf"/>
</dbReference>
<evidence type="ECO:0000256" key="7">
    <source>
        <dbReference type="SAM" id="MobiDB-lite"/>
    </source>
</evidence>
<keyword evidence="4" id="KW-0769">Symport</keyword>
<sequence>MYNPCLLSFLGLACLSLLASGNSDEAIIGHTEIVSKSEGEKSIIYPISRSNTANITTSEDVDWTESVVVLHNRPEFRLEMGERQTILVAVSVLCETPNTRYKIFVDTMDAENGYVPEDQRSQFSLACESLLLYSITEPLVNTTEGYRSISFRLPTVSQNKTAEGIVNEWLLSSLFQSSDPKYFGSREEDVQNEWTSRAKAAAELFLEGGRDSPSPRIAQIVNLTVVADLIGRTRLRFFSVPLTNERITASDNRTATGALLIHEIPVVVLRNMRPIDFAFRITLFVLVGLAAIGMGCKTDLHVVKEVLKKPVAPVMGFIAQYICMPLIAFAVSQLMPLDNSAVRLGIFACGIAFAVSQLMPLDNSAVRLGIFACGVCPGGGASNIFTFLLHGDVSLSVTMTCLSSVLAMAMIPLWMFTLGQRYNDPQNNISVRVPFTRILQTVSLVVAPLFLGFFLNVKFPKLAQKFKRLITPIAVITVVFILTVGLYSNWYMLRLFRRDTVGAACLLPYVGYLVGAGLALVSCQPTRRVKTVAIETGIQNTTVAYLMLTFSLPAPDADLAAVGSASSAFMTPLPLLVLSIAYRLWLAHKKIKSNKNENKRALEDNDADEEKANHGSESDGDAVEMIAKTDIDDKVSKNTSAKENIKSKKEEREKMVANIGEGITLDR</sequence>
<dbReference type="Pfam" id="PF01758">
    <property type="entry name" value="SBF"/>
    <property type="match status" value="1"/>
</dbReference>
<keyword evidence="5 8" id="KW-1133">Transmembrane helix</keyword>
<evidence type="ECO:0000256" key="3">
    <source>
        <dbReference type="ARBA" id="ARBA00022692"/>
    </source>
</evidence>
<feature type="transmembrane region" description="Helical" evidence="8">
    <location>
        <begin position="277"/>
        <end position="296"/>
    </location>
</feature>
<evidence type="ECO:0000256" key="4">
    <source>
        <dbReference type="ARBA" id="ARBA00022847"/>
    </source>
</evidence>
<feature type="chain" id="PRO_5042013493" description="Ileal sodium/bile acid cotransporter" evidence="9">
    <location>
        <begin position="22"/>
        <end position="667"/>
    </location>
</feature>
<keyword evidence="11" id="KW-1185">Reference proteome</keyword>
<dbReference type="InterPro" id="IPR004710">
    <property type="entry name" value="Bilac:Na_transpt"/>
</dbReference>
<evidence type="ECO:0000256" key="6">
    <source>
        <dbReference type="ARBA" id="ARBA00023136"/>
    </source>
</evidence>
<feature type="transmembrane region" description="Helical" evidence="8">
    <location>
        <begin position="559"/>
        <end position="585"/>
    </location>
</feature>